<reference evidence="3 4" key="1">
    <citation type="submission" date="2015-12" db="EMBL/GenBank/DDBJ databases">
        <title>Intraspecies pangenome expansion in the marine bacterium Alteromonas.</title>
        <authorList>
            <person name="Lopez-Perez M."/>
            <person name="Rodriguez-Valera F."/>
        </authorList>
    </citation>
    <scope>NUCLEOTIDE SEQUENCE [LARGE SCALE GENOMIC DNA]</scope>
    <source>
        <strain evidence="3 4">LMG 21861</strain>
        <plasmid evidence="3 4">pASTE61-200</plasmid>
    </source>
</reference>
<proteinExistence type="predicted"/>
<organism evidence="3 4">
    <name type="scientific">Alteromonas stellipolaris</name>
    <dbReference type="NCBI Taxonomy" id="233316"/>
    <lineage>
        <taxon>Bacteria</taxon>
        <taxon>Pseudomonadati</taxon>
        <taxon>Pseudomonadota</taxon>
        <taxon>Gammaproteobacteria</taxon>
        <taxon>Alteromonadales</taxon>
        <taxon>Alteromonadaceae</taxon>
        <taxon>Alteromonas/Salinimonas group</taxon>
        <taxon>Alteromonas</taxon>
    </lineage>
</organism>
<dbReference type="RefSeq" id="WP_061093694.1">
    <property type="nucleotide sequence ID" value="NZ_CP013927.1"/>
</dbReference>
<keyword evidence="3" id="KW-0614">Plasmid</keyword>
<keyword evidence="2" id="KW-0732">Signal</keyword>
<dbReference type="Pfam" id="PF12293">
    <property type="entry name" value="T4BSS_DotH_IcmK"/>
    <property type="match status" value="1"/>
</dbReference>
<dbReference type="Proteomes" id="UP000056750">
    <property type="component" value="Plasmid pASTE61-200"/>
</dbReference>
<sequence length="349" mass="38498">MKLSIIYFALASVLVVPAALAVGRTSSTEKAEIPDGLIQHTTDADTIDDLTDGELLEWAKEQKIKSKKILSPEERRLLLKLEQQNLDAVKDLPPPKALLDILPVSQDPASPPIKIYVTPGWDSHLSIVDANGAPWPIQYKSVGNAEFVATFIGSGGQTDEENDSKGNDEDKKEAPVLSDALQSKLKLTTDQRVGGTNLTLMLQGSDDVINVQLLASTTQFYPIPLLQMPKIGPNTQQQYTPRGSRLMSNDKVMRAIAMGGFDLPEAYREIQTDNPKVRAWLHGVDLYVRSPYHARVPEAQDGQAGTGGYKAYKMRYLPAITMVGDHNNQIMVRIYKNKLVENNAQTVSY</sequence>
<dbReference type="EMBL" id="CP013927">
    <property type="protein sequence ID" value="AMJ76653.1"/>
    <property type="molecule type" value="Genomic_DNA"/>
</dbReference>
<keyword evidence="4" id="KW-1185">Reference proteome</keyword>
<gene>
    <name evidence="3" type="ORF">AVL57_00465</name>
</gene>
<geneLocation type="plasmid" evidence="3 4">
    <name>pASTE61-200</name>
</geneLocation>
<feature type="signal peptide" evidence="2">
    <location>
        <begin position="1"/>
        <end position="21"/>
    </location>
</feature>
<accession>A0ABM5YQ06</accession>
<feature type="chain" id="PRO_5045271413" evidence="2">
    <location>
        <begin position="22"/>
        <end position="349"/>
    </location>
</feature>
<dbReference type="InterPro" id="IPR022073">
    <property type="entry name" value="T4BSS_DotH_IcmK"/>
</dbReference>
<evidence type="ECO:0000256" key="2">
    <source>
        <dbReference type="SAM" id="SignalP"/>
    </source>
</evidence>
<evidence type="ECO:0000313" key="3">
    <source>
        <dbReference type="EMBL" id="AMJ76653.1"/>
    </source>
</evidence>
<feature type="compositionally biased region" description="Basic and acidic residues" evidence="1">
    <location>
        <begin position="163"/>
        <end position="173"/>
    </location>
</feature>
<feature type="region of interest" description="Disordered" evidence="1">
    <location>
        <begin position="153"/>
        <end position="173"/>
    </location>
</feature>
<evidence type="ECO:0000256" key="1">
    <source>
        <dbReference type="SAM" id="MobiDB-lite"/>
    </source>
</evidence>
<protein>
    <submittedName>
        <fullName evidence="3">Type IV secretion protein IcmK</fullName>
    </submittedName>
</protein>
<evidence type="ECO:0000313" key="4">
    <source>
        <dbReference type="Proteomes" id="UP000056750"/>
    </source>
</evidence>
<name>A0ABM5YQ06_9ALTE</name>